<dbReference type="Proteomes" id="UP000016929">
    <property type="component" value="Unassembled WGS sequence"/>
</dbReference>
<feature type="compositionally biased region" description="Low complexity" evidence="1">
    <location>
        <begin position="1"/>
        <end position="13"/>
    </location>
</feature>
<dbReference type="AlphaFoldDB" id="N1RAR8"/>
<dbReference type="STRING" id="1229665.N1RAR8"/>
<feature type="region of interest" description="Disordered" evidence="1">
    <location>
        <begin position="126"/>
        <end position="145"/>
    </location>
</feature>
<proteinExistence type="predicted"/>
<dbReference type="SUPFAM" id="SSF52113">
    <property type="entry name" value="BRCT domain"/>
    <property type="match status" value="1"/>
</dbReference>
<dbReference type="PROSITE" id="PS50172">
    <property type="entry name" value="BRCT"/>
    <property type="match status" value="1"/>
</dbReference>
<dbReference type="Pfam" id="PF16589">
    <property type="entry name" value="BRCT_2"/>
    <property type="match status" value="1"/>
</dbReference>
<dbReference type="SMART" id="SM00292">
    <property type="entry name" value="BRCT"/>
    <property type="match status" value="1"/>
</dbReference>
<feature type="region of interest" description="Disordered" evidence="1">
    <location>
        <begin position="1"/>
        <end position="85"/>
    </location>
</feature>
<reference evidence="4" key="1">
    <citation type="submission" date="2012-09" db="EMBL/GenBank/DDBJ databases">
        <title>Genome sequencing and comparative transcriptomics of race 1 and race 4 of banana pathogen: Fusarium oxysporum f. sp. cubense.</title>
        <authorList>
            <person name="Fang X."/>
            <person name="Huang J."/>
        </authorList>
    </citation>
    <scope>NUCLEOTIDE SEQUENCE [LARGE SCALE GENOMIC DNA]</scope>
    <source>
        <strain evidence="4">race 4</strain>
    </source>
</reference>
<keyword evidence="4" id="KW-1185">Reference proteome</keyword>
<dbReference type="EMBL" id="KB726993">
    <property type="protein sequence ID" value="EMT63488.1"/>
    <property type="molecule type" value="Genomic_DNA"/>
</dbReference>
<gene>
    <name evidence="3" type="ORF">FOC4_g10013716</name>
</gene>
<organism evidence="3 4">
    <name type="scientific">Fusarium oxysporum f. sp. cubense (strain race 4)</name>
    <name type="common">Panama disease fungus</name>
    <dbReference type="NCBI Taxonomy" id="2502994"/>
    <lineage>
        <taxon>Eukaryota</taxon>
        <taxon>Fungi</taxon>
        <taxon>Dikarya</taxon>
        <taxon>Ascomycota</taxon>
        <taxon>Pezizomycotina</taxon>
        <taxon>Sordariomycetes</taxon>
        <taxon>Hypocreomycetidae</taxon>
        <taxon>Hypocreales</taxon>
        <taxon>Nectriaceae</taxon>
        <taxon>Fusarium</taxon>
        <taxon>Fusarium oxysporum species complex</taxon>
    </lineage>
</organism>
<dbReference type="Gene3D" id="3.40.50.10190">
    <property type="entry name" value="BRCT domain"/>
    <property type="match status" value="1"/>
</dbReference>
<evidence type="ECO:0000313" key="3">
    <source>
        <dbReference type="EMBL" id="EMT63488.1"/>
    </source>
</evidence>
<dbReference type="OrthoDB" id="427711at2759"/>
<evidence type="ECO:0000256" key="1">
    <source>
        <dbReference type="SAM" id="MobiDB-lite"/>
    </source>
</evidence>
<reference evidence="4" key="2">
    <citation type="journal article" date="2014" name="PLoS ONE">
        <title>Genome and Transcriptome Analysis of the Fungal Pathogen Fusarium oxysporum f. sp. cubense Causing Banana Vascular Wilt Disease.</title>
        <authorList>
            <person name="Guo L."/>
            <person name="Han L."/>
            <person name="Yang L."/>
            <person name="Zeng H."/>
            <person name="Fan D."/>
            <person name="Zhu Y."/>
            <person name="Feng Y."/>
            <person name="Wang G."/>
            <person name="Peng C."/>
            <person name="Jiang X."/>
            <person name="Zhou D."/>
            <person name="Ni P."/>
            <person name="Liang C."/>
            <person name="Liu L."/>
            <person name="Wang J."/>
            <person name="Mao C."/>
            <person name="Fang X."/>
            <person name="Peng M."/>
            <person name="Huang J."/>
        </authorList>
    </citation>
    <scope>NUCLEOTIDE SEQUENCE [LARGE SCALE GENOMIC DNA]</scope>
    <source>
        <strain evidence="4">race 4</strain>
    </source>
</reference>
<evidence type="ECO:0000259" key="2">
    <source>
        <dbReference type="PROSITE" id="PS50172"/>
    </source>
</evidence>
<sequence>MDPLSTSLPSSSTIRTSKPGIAFPRKAAEPQHAASFDPWNSSSTGHQRPESCPGTGWRESRNRKLNSQFRSGLSGGKRLSDTWGAGSEDYDVKRKMLVPKAVKERAQRSVKDMLVQPGKMRESLGVKDEAQGKGQEALMESRKLEDEAREAELPRRRMFDGVIVYVNGSSFPLISDLKLKQLVTEHGGQMSLHLGRRKVTHVILGRPAGGYSGAGGGLAGGKLEKEIRRTAGCGVKFVGAEWILESLQAGKRLPEARFSSTKIAPKAQDSAYSLFSRQSSGQSSKD</sequence>
<dbReference type="InterPro" id="IPR036420">
    <property type="entry name" value="BRCT_dom_sf"/>
</dbReference>
<accession>N1RAR8</accession>
<dbReference type="HOGENOM" id="CLU_054245_0_0_1"/>
<evidence type="ECO:0000313" key="4">
    <source>
        <dbReference type="Proteomes" id="UP000016929"/>
    </source>
</evidence>
<name>N1RAR8_FUSC4</name>
<feature type="domain" description="BRCT" evidence="2">
    <location>
        <begin position="154"/>
        <end position="260"/>
    </location>
</feature>
<dbReference type="InterPro" id="IPR001357">
    <property type="entry name" value="BRCT_dom"/>
</dbReference>
<protein>
    <submittedName>
        <fullName evidence="3">DNA repair protein REV1</fullName>
    </submittedName>
</protein>